<evidence type="ECO:0000256" key="1">
    <source>
        <dbReference type="SAM" id="Phobius"/>
    </source>
</evidence>
<keyword evidence="1" id="KW-0472">Membrane</keyword>
<reference evidence="2 3" key="1">
    <citation type="journal article" date="2014" name="Genome Biol. Evol.">
        <title>The secreted proteins of Achlya hypogyna and Thraustotheca clavata identify the ancestral oomycete secretome and reveal gene acquisitions by horizontal gene transfer.</title>
        <authorList>
            <person name="Misner I."/>
            <person name="Blouin N."/>
            <person name="Leonard G."/>
            <person name="Richards T.A."/>
            <person name="Lane C.E."/>
        </authorList>
    </citation>
    <scope>NUCLEOTIDE SEQUENCE [LARGE SCALE GENOMIC DNA]</scope>
    <source>
        <strain evidence="2 3">ATCC 48635</strain>
    </source>
</reference>
<organism evidence="2 3">
    <name type="scientific">Achlya hypogyna</name>
    <name type="common">Oomycete</name>
    <name type="synonym">Protoachlya hypogyna</name>
    <dbReference type="NCBI Taxonomy" id="1202772"/>
    <lineage>
        <taxon>Eukaryota</taxon>
        <taxon>Sar</taxon>
        <taxon>Stramenopiles</taxon>
        <taxon>Oomycota</taxon>
        <taxon>Saprolegniomycetes</taxon>
        <taxon>Saprolegniales</taxon>
        <taxon>Achlyaceae</taxon>
        <taxon>Achlya</taxon>
    </lineage>
</organism>
<sequence>MVFTQHHTASYTFKASMVVWITASTLSLVDPVQHSVSIQRTCDVTSMDLQLVCSSGAITIGSVSRLLLLVAIAIGSSVVMYTHDRLRYRVEPPVERPSHLLSCGAKYLFERNGWVHGGVYHVDYALYVFDIKTWRVLVMSQDAVEMATHGIPPTLPLVE</sequence>
<comment type="caution">
    <text evidence="2">The sequence shown here is derived from an EMBL/GenBank/DDBJ whole genome shotgun (WGS) entry which is preliminary data.</text>
</comment>
<evidence type="ECO:0000313" key="3">
    <source>
        <dbReference type="Proteomes" id="UP000243579"/>
    </source>
</evidence>
<dbReference type="EMBL" id="JNBR01000457">
    <property type="protein sequence ID" value="OQR92486.1"/>
    <property type="molecule type" value="Genomic_DNA"/>
</dbReference>
<dbReference type="OrthoDB" id="78494at2759"/>
<evidence type="ECO:0000313" key="2">
    <source>
        <dbReference type="EMBL" id="OQR92486.1"/>
    </source>
</evidence>
<dbReference type="AlphaFoldDB" id="A0A1V9Z392"/>
<protein>
    <recommendedName>
        <fullName evidence="4">Secreted protein</fullName>
    </recommendedName>
</protein>
<evidence type="ECO:0008006" key="4">
    <source>
        <dbReference type="Google" id="ProtNLM"/>
    </source>
</evidence>
<dbReference type="Proteomes" id="UP000243579">
    <property type="component" value="Unassembled WGS sequence"/>
</dbReference>
<keyword evidence="1" id="KW-0812">Transmembrane</keyword>
<gene>
    <name evidence="2" type="ORF">ACHHYP_03664</name>
</gene>
<keyword evidence="3" id="KW-1185">Reference proteome</keyword>
<name>A0A1V9Z392_ACHHY</name>
<keyword evidence="1" id="KW-1133">Transmembrane helix</keyword>
<proteinExistence type="predicted"/>
<feature type="transmembrane region" description="Helical" evidence="1">
    <location>
        <begin position="57"/>
        <end position="81"/>
    </location>
</feature>
<accession>A0A1V9Z392</accession>